<accession>A0ACC0JPF3</accession>
<gene>
    <name evidence="1" type="ORF">MSG28_004933</name>
</gene>
<evidence type="ECO:0000313" key="2">
    <source>
        <dbReference type="Proteomes" id="UP001064048"/>
    </source>
</evidence>
<protein>
    <submittedName>
        <fullName evidence="1">Uncharacterized protein</fullName>
    </submittedName>
</protein>
<comment type="caution">
    <text evidence="1">The sequence shown here is derived from an EMBL/GenBank/DDBJ whole genome shotgun (WGS) entry which is preliminary data.</text>
</comment>
<dbReference type="Proteomes" id="UP001064048">
    <property type="component" value="Chromosome 8"/>
</dbReference>
<evidence type="ECO:0000313" key="1">
    <source>
        <dbReference type="EMBL" id="KAI8425939.1"/>
    </source>
</evidence>
<dbReference type="EMBL" id="CM046108">
    <property type="protein sequence ID" value="KAI8425939.1"/>
    <property type="molecule type" value="Genomic_DNA"/>
</dbReference>
<organism evidence="1 2">
    <name type="scientific">Choristoneura fumiferana</name>
    <name type="common">Spruce budworm moth</name>
    <name type="synonym">Archips fumiferana</name>
    <dbReference type="NCBI Taxonomy" id="7141"/>
    <lineage>
        <taxon>Eukaryota</taxon>
        <taxon>Metazoa</taxon>
        <taxon>Ecdysozoa</taxon>
        <taxon>Arthropoda</taxon>
        <taxon>Hexapoda</taxon>
        <taxon>Insecta</taxon>
        <taxon>Pterygota</taxon>
        <taxon>Neoptera</taxon>
        <taxon>Endopterygota</taxon>
        <taxon>Lepidoptera</taxon>
        <taxon>Glossata</taxon>
        <taxon>Ditrysia</taxon>
        <taxon>Tortricoidea</taxon>
        <taxon>Tortricidae</taxon>
        <taxon>Tortricinae</taxon>
        <taxon>Choristoneura</taxon>
    </lineage>
</organism>
<sequence>MHPQQFGFTKGRSTTDAGHSLVKFILQAWEESHDAIGITLDSKLQWGPHVTAIAGRLSSAAFAVWKIRQLTDVATARYIVWAVLTEINGLSSRLIETSGDPRAGAYLSQRISLTVQRGNVASVLGSMPQEGLLDVEKTSTFFFRLDGKLATGSPDGKRSPPHIDTCNTRVKLIKFKNIERSAQASQNRAWTEVLTQAQCGLGTNINIEFLIKENLETTAKKINGVREAPNPHWASVGTTPKSNPDTGVFNQCVLPVFTYGMETTTLTERSAEKLRVAQRAMERIMLGIHLLDRKKNELIRQKTKDIVLWTDQTDLEKKVLLDRVVLLVNFCDVKDMYDIDIGVDNLFSSLIGPVYNIKKTTHMFNILNFSTENTTIKSTRRIKLRFFNEPELDDNATIKNNYYVTRHKKRRKVRPGFLRKSDLDTEALINSDLDKPVPDFNVDPFKMLSRRFDLSVTQYTQYRAKQALREEYFSDEYIDLVKLEKIRLLSVMEQFVYESRYKMVYAQRLRKKYKRRVTYQLGYCFALMRNMKQQQYVLFSVMHSNRVNFTMFFQFMKMYERIIRLDIDLKDLIKFIKYLDFMVSQHNATDRPHRRFLALLAVVLHEEMSAMRLYKIVCEMKSCEMKQVAKRYVAKRQSPKSCEPVDASGELSFIVAFEQNVFRLMMMTFPQRVVGPCARSARIATTILLANRAVKQQCLHCCVSAWRVRQPVKLLALENLTLKGLTAGIHSTVGSRQPERLEPSIAFGKTIIAKKNAPQETWQKELKSRQKKDVNFARELQTNKAFLQKSKKPEA</sequence>
<name>A0ACC0JPF3_CHOFU</name>
<keyword evidence="2" id="KW-1185">Reference proteome</keyword>
<reference evidence="1 2" key="1">
    <citation type="journal article" date="2022" name="Genome Biol. Evol.">
        <title>The Spruce Budworm Genome: Reconstructing the Evolutionary History of Antifreeze Proteins.</title>
        <authorList>
            <person name="Beliveau C."/>
            <person name="Gagne P."/>
            <person name="Picq S."/>
            <person name="Vernygora O."/>
            <person name="Keeling C.I."/>
            <person name="Pinkney K."/>
            <person name="Doucet D."/>
            <person name="Wen F."/>
            <person name="Johnston J.S."/>
            <person name="Maaroufi H."/>
            <person name="Boyle B."/>
            <person name="Laroche J."/>
            <person name="Dewar K."/>
            <person name="Juretic N."/>
            <person name="Blackburn G."/>
            <person name="Nisole A."/>
            <person name="Brunet B."/>
            <person name="Brandao M."/>
            <person name="Lumley L."/>
            <person name="Duan J."/>
            <person name="Quan G."/>
            <person name="Lucarotti C.J."/>
            <person name="Roe A.D."/>
            <person name="Sperling F.A.H."/>
            <person name="Levesque R.C."/>
            <person name="Cusson M."/>
        </authorList>
    </citation>
    <scope>NUCLEOTIDE SEQUENCE [LARGE SCALE GENOMIC DNA]</scope>
    <source>
        <strain evidence="1">Glfc:IPQL:Cfum</strain>
    </source>
</reference>
<proteinExistence type="predicted"/>